<dbReference type="InterPro" id="IPR058240">
    <property type="entry name" value="rSAM_sf"/>
</dbReference>
<comment type="similarity">
    <text evidence="1">Belongs to the anaerobic coproporphyrinogen-III oxidase family. HemW subfamily.</text>
</comment>
<feature type="domain" description="Radical SAM core" evidence="10">
    <location>
        <begin position="1"/>
        <end position="235"/>
    </location>
</feature>
<evidence type="ECO:0000256" key="6">
    <source>
        <dbReference type="ARBA" id="ARBA00023004"/>
    </source>
</evidence>
<evidence type="ECO:0000256" key="9">
    <source>
        <dbReference type="RuleBase" id="RU364116"/>
    </source>
</evidence>
<dbReference type="EMBL" id="LR130778">
    <property type="protein sequence ID" value="VDN49341.1"/>
    <property type="molecule type" value="Genomic_DNA"/>
</dbReference>
<comment type="subcellular location">
    <subcellularLocation>
        <location evidence="9">Cytoplasm</location>
    </subcellularLocation>
</comment>
<proteinExistence type="inferred from homology"/>
<keyword evidence="9" id="KW-0963">Cytoplasm</keyword>
<dbReference type="InterPro" id="IPR013785">
    <property type="entry name" value="Aldolase_TIM"/>
</dbReference>
<dbReference type="KEGG" id="cbar:PATL70BA_3409"/>
<organism evidence="11 12">
    <name type="scientific">Petrocella atlantisensis</name>
    <dbReference type="NCBI Taxonomy" id="2173034"/>
    <lineage>
        <taxon>Bacteria</taxon>
        <taxon>Bacillati</taxon>
        <taxon>Bacillota</taxon>
        <taxon>Clostridia</taxon>
        <taxon>Lachnospirales</taxon>
        <taxon>Vallitaleaceae</taxon>
        <taxon>Petrocella</taxon>
    </lineage>
</organism>
<dbReference type="GO" id="GO:0004109">
    <property type="term" value="F:coproporphyrinogen oxidase activity"/>
    <property type="evidence" value="ECO:0007669"/>
    <property type="project" value="InterPro"/>
</dbReference>
<accession>A0A3P7Q1Y0</accession>
<dbReference type="Proteomes" id="UP000279029">
    <property type="component" value="Chromosome"/>
</dbReference>
<sequence>MEVMGLYIHIPFCVKKCDYCDFLSFDHSEFILRDAYVDALVVEILGMKSQNLNNKLSTIYMGGGTPSILSAEQFSRIMKAVFDVFEWTEDGEFTIEVNPGMVDALKVRAYLDAGVNRVSMGLQSDEEQMLKTLGRIHDYQVFLETYQMMRAMGIENISLDLMFGLPGQTFKSFKATLEKTIKLEPEHLSIYGLIIEPGTVFESQNKKGLLDLPDEDEERRMYWWAHDFLESKGYEHYEISSYGKPGRIGRHNQSYWTLAPYLGVGLGAASYLNLNRYKNIENLKIYISKSHELDEIRELEQTGNAINRLEEYFFLGLRQLKGISLVKVYEDFEEELIAPYRPIIKQLVEEEMLVESDGWIRLTRRGLDLSNYVLAQFINF</sequence>
<keyword evidence="9" id="KW-0004">4Fe-4S</keyword>
<dbReference type="GO" id="GO:0046872">
    <property type="term" value="F:metal ion binding"/>
    <property type="evidence" value="ECO:0007669"/>
    <property type="project" value="UniProtKB-UniRule"/>
</dbReference>
<comment type="function">
    <text evidence="9">Probably acts as a heme chaperone, transferring heme to an unknown acceptor. Binds one molecule of heme per monomer, possibly covalently. Binds 1 [4Fe-4S] cluster. The cluster is coordinated with 3 cysteines and an exchangeable S-adenosyl-L-methionine.</text>
</comment>
<evidence type="ECO:0000256" key="3">
    <source>
        <dbReference type="ARBA" id="ARBA00022617"/>
    </source>
</evidence>
<dbReference type="RefSeq" id="WP_125138320.1">
    <property type="nucleotide sequence ID" value="NZ_LR130778.1"/>
</dbReference>
<dbReference type="Pfam" id="PF06969">
    <property type="entry name" value="HemN_C"/>
    <property type="match status" value="1"/>
</dbReference>
<reference evidence="11 12" key="1">
    <citation type="submission" date="2018-09" db="EMBL/GenBank/DDBJ databases">
        <authorList>
            <person name="Postec A."/>
        </authorList>
    </citation>
    <scope>NUCLEOTIDE SEQUENCE [LARGE SCALE GENOMIC DNA]</scope>
    <source>
        <strain evidence="11">70B-A</strain>
    </source>
</reference>
<evidence type="ECO:0000313" key="12">
    <source>
        <dbReference type="Proteomes" id="UP000279029"/>
    </source>
</evidence>
<dbReference type="SFLD" id="SFLDS00029">
    <property type="entry name" value="Radical_SAM"/>
    <property type="match status" value="1"/>
</dbReference>
<keyword evidence="11" id="KW-0560">Oxidoreductase</keyword>
<keyword evidence="6 9" id="KW-0408">Iron</keyword>
<dbReference type="InterPro" id="IPR007197">
    <property type="entry name" value="rSAM"/>
</dbReference>
<dbReference type="SFLD" id="SFLDG01065">
    <property type="entry name" value="anaerobic_coproporphyrinogen-I"/>
    <property type="match status" value="1"/>
</dbReference>
<dbReference type="InterPro" id="IPR006638">
    <property type="entry name" value="Elp3/MiaA/NifB-like_rSAM"/>
</dbReference>
<dbReference type="GO" id="GO:0006779">
    <property type="term" value="P:porphyrin-containing compound biosynthetic process"/>
    <property type="evidence" value="ECO:0007669"/>
    <property type="project" value="InterPro"/>
</dbReference>
<evidence type="ECO:0000256" key="4">
    <source>
        <dbReference type="ARBA" id="ARBA00022691"/>
    </source>
</evidence>
<dbReference type="InterPro" id="IPR034505">
    <property type="entry name" value="Coproporphyrinogen-III_oxidase"/>
</dbReference>
<name>A0A3P7Q1Y0_9FIRM</name>
<keyword evidence="4 9" id="KW-0949">S-adenosyl-L-methionine</keyword>
<dbReference type="GO" id="GO:0005737">
    <property type="term" value="C:cytoplasm"/>
    <property type="evidence" value="ECO:0007669"/>
    <property type="project" value="UniProtKB-SubCell"/>
</dbReference>
<dbReference type="OrthoDB" id="9808022at2"/>
<evidence type="ECO:0000259" key="10">
    <source>
        <dbReference type="PROSITE" id="PS51918"/>
    </source>
</evidence>
<dbReference type="SFLD" id="SFLDF00288">
    <property type="entry name" value="HemN-like__clustered_with_nucl"/>
    <property type="match status" value="1"/>
</dbReference>
<dbReference type="InterPro" id="IPR010723">
    <property type="entry name" value="HemN_C"/>
</dbReference>
<dbReference type="Pfam" id="PF04055">
    <property type="entry name" value="Radical_SAM"/>
    <property type="match status" value="1"/>
</dbReference>
<evidence type="ECO:0000256" key="8">
    <source>
        <dbReference type="ARBA" id="ARBA00023186"/>
    </source>
</evidence>
<keyword evidence="5 9" id="KW-0479">Metal-binding</keyword>
<keyword evidence="12" id="KW-1185">Reference proteome</keyword>
<evidence type="ECO:0000256" key="1">
    <source>
        <dbReference type="ARBA" id="ARBA00006100"/>
    </source>
</evidence>
<dbReference type="CDD" id="cd01335">
    <property type="entry name" value="Radical_SAM"/>
    <property type="match status" value="1"/>
</dbReference>
<evidence type="ECO:0000256" key="7">
    <source>
        <dbReference type="ARBA" id="ARBA00023014"/>
    </source>
</evidence>
<dbReference type="PROSITE" id="PS51918">
    <property type="entry name" value="RADICAL_SAM"/>
    <property type="match status" value="1"/>
</dbReference>
<dbReference type="PANTHER" id="PTHR13932:SF5">
    <property type="entry name" value="RADICAL S-ADENOSYL METHIONINE DOMAIN-CONTAINING PROTEIN 1, MITOCHONDRIAL"/>
    <property type="match status" value="1"/>
</dbReference>
<keyword evidence="7 9" id="KW-0411">Iron-sulfur</keyword>
<dbReference type="PANTHER" id="PTHR13932">
    <property type="entry name" value="COPROPORPHYRINIGEN III OXIDASE"/>
    <property type="match status" value="1"/>
</dbReference>
<protein>
    <recommendedName>
        <fullName evidence="2 9">Heme chaperone HemW</fullName>
    </recommendedName>
</protein>
<dbReference type="Gene3D" id="3.20.20.70">
    <property type="entry name" value="Aldolase class I"/>
    <property type="match status" value="1"/>
</dbReference>
<keyword evidence="3 9" id="KW-0349">Heme</keyword>
<gene>
    <name evidence="11" type="ORF">PATL70BA_3409</name>
</gene>
<evidence type="ECO:0000256" key="2">
    <source>
        <dbReference type="ARBA" id="ARBA00017228"/>
    </source>
</evidence>
<dbReference type="SFLD" id="SFLDF00562">
    <property type="entry name" value="HemN-like__clustered_with_heat"/>
    <property type="match status" value="1"/>
</dbReference>
<dbReference type="GO" id="GO:0051539">
    <property type="term" value="F:4 iron, 4 sulfur cluster binding"/>
    <property type="evidence" value="ECO:0007669"/>
    <property type="project" value="UniProtKB-UniRule"/>
</dbReference>
<dbReference type="SUPFAM" id="SSF102114">
    <property type="entry name" value="Radical SAM enzymes"/>
    <property type="match status" value="1"/>
</dbReference>
<evidence type="ECO:0000256" key="5">
    <source>
        <dbReference type="ARBA" id="ARBA00022723"/>
    </source>
</evidence>
<dbReference type="InterPro" id="IPR004559">
    <property type="entry name" value="HemW-like"/>
</dbReference>
<dbReference type="AlphaFoldDB" id="A0A3P7Q1Y0"/>
<evidence type="ECO:0000313" key="11">
    <source>
        <dbReference type="EMBL" id="VDN49341.1"/>
    </source>
</evidence>
<dbReference type="SMART" id="SM00729">
    <property type="entry name" value="Elp3"/>
    <property type="match status" value="1"/>
</dbReference>
<keyword evidence="8 9" id="KW-0143">Chaperone</keyword>
<dbReference type="NCBIfam" id="TIGR00539">
    <property type="entry name" value="hemN_rel"/>
    <property type="match status" value="1"/>
</dbReference>